<accession>A0A1G7MNJ3</accession>
<evidence type="ECO:0000259" key="1">
    <source>
        <dbReference type="PROSITE" id="PS51729"/>
    </source>
</evidence>
<dbReference type="EMBL" id="FNAI01000022">
    <property type="protein sequence ID" value="SDF63196.1"/>
    <property type="molecule type" value="Genomic_DNA"/>
</dbReference>
<dbReference type="InterPro" id="IPR016181">
    <property type="entry name" value="Acyl_CoA_acyltransferase"/>
</dbReference>
<dbReference type="OrthoDB" id="1120671at2"/>
<keyword evidence="3" id="KW-1185">Reference proteome</keyword>
<proteinExistence type="predicted"/>
<dbReference type="SUPFAM" id="SSF55729">
    <property type="entry name" value="Acyl-CoA N-acyltransferases (Nat)"/>
    <property type="match status" value="1"/>
</dbReference>
<dbReference type="AlphaFoldDB" id="A0A1G7MNJ3"/>
<dbReference type="InterPro" id="IPR031165">
    <property type="entry name" value="GNAT_YJDJ"/>
</dbReference>
<dbReference type="InterPro" id="IPR045057">
    <property type="entry name" value="Gcn5-rel_NAT"/>
</dbReference>
<feature type="domain" description="N-acetyltransferase" evidence="1">
    <location>
        <begin position="9"/>
        <end position="94"/>
    </location>
</feature>
<gene>
    <name evidence="2" type="ORF">SAMN05216464_12236</name>
</gene>
<reference evidence="2 3" key="1">
    <citation type="submission" date="2016-10" db="EMBL/GenBank/DDBJ databases">
        <authorList>
            <person name="de Groot N.N."/>
        </authorList>
    </citation>
    <scope>NUCLEOTIDE SEQUENCE [LARGE SCALE GENOMIC DNA]</scope>
    <source>
        <strain evidence="2 3">47C3B</strain>
    </source>
</reference>
<evidence type="ECO:0000313" key="3">
    <source>
        <dbReference type="Proteomes" id="UP000199072"/>
    </source>
</evidence>
<dbReference type="PANTHER" id="PTHR31435">
    <property type="entry name" value="PROTEIN NATD1"/>
    <property type="match status" value="1"/>
</dbReference>
<name>A0A1G7MNJ3_9SPHI</name>
<protein>
    <recommendedName>
        <fullName evidence="1">N-acetyltransferase domain-containing protein</fullName>
    </recommendedName>
</protein>
<dbReference type="Gene3D" id="3.40.630.30">
    <property type="match status" value="1"/>
</dbReference>
<dbReference type="RefSeq" id="WP_091156784.1">
    <property type="nucleotide sequence ID" value="NZ_FNAI01000022.1"/>
</dbReference>
<organism evidence="2 3">
    <name type="scientific">Mucilaginibacter pineti</name>
    <dbReference type="NCBI Taxonomy" id="1391627"/>
    <lineage>
        <taxon>Bacteria</taxon>
        <taxon>Pseudomonadati</taxon>
        <taxon>Bacteroidota</taxon>
        <taxon>Sphingobacteriia</taxon>
        <taxon>Sphingobacteriales</taxon>
        <taxon>Sphingobacteriaceae</taxon>
        <taxon>Mucilaginibacter</taxon>
    </lineage>
</organism>
<dbReference type="STRING" id="1391627.SAMN05216464_12236"/>
<dbReference type="Proteomes" id="UP000199072">
    <property type="component" value="Unassembled WGS sequence"/>
</dbReference>
<dbReference type="PROSITE" id="PS51729">
    <property type="entry name" value="GNAT_YJDJ"/>
    <property type="match status" value="1"/>
</dbReference>
<dbReference type="PANTHER" id="PTHR31435:SF10">
    <property type="entry name" value="BSR4717 PROTEIN"/>
    <property type="match status" value="1"/>
</dbReference>
<evidence type="ECO:0000313" key="2">
    <source>
        <dbReference type="EMBL" id="SDF63196.1"/>
    </source>
</evidence>
<dbReference type="Pfam" id="PF14542">
    <property type="entry name" value="Acetyltransf_CG"/>
    <property type="match status" value="1"/>
</dbReference>
<sequence length="97" mass="11231">MKYEDIPLINNIDAHNFELAVDGVVSFIDYKQKGDKIYLIHTEVPQEMEGHGIAAALVEKTFIYLEQHNLKIIPLCVYIVAFLKRHPEWSRLLAVHD</sequence>